<dbReference type="Proteomes" id="UP000038830">
    <property type="component" value="Unassembled WGS sequence"/>
</dbReference>
<feature type="transmembrane region" description="Helical" evidence="10">
    <location>
        <begin position="76"/>
        <end position="98"/>
    </location>
</feature>
<dbReference type="Pfam" id="PF00344">
    <property type="entry name" value="SecY"/>
    <property type="match status" value="1"/>
</dbReference>
<comment type="similarity">
    <text evidence="2 9">Belongs to the SecY/SEC61-alpha family.</text>
</comment>
<proteinExistence type="inferred from homology"/>
<dbReference type="InterPro" id="IPR002208">
    <property type="entry name" value="SecY/SEC61-alpha"/>
</dbReference>
<organism evidence="11 13">
    <name type="scientific">Cyberlindnera jadinii (strain ATCC 18201 / CBS 1600 / BCRC 20928 / JCM 3617 / NBRC 0987 / NRRL Y-1542)</name>
    <name type="common">Torula yeast</name>
    <name type="synonym">Candida utilis</name>
    <dbReference type="NCBI Taxonomy" id="983966"/>
    <lineage>
        <taxon>Eukaryota</taxon>
        <taxon>Fungi</taxon>
        <taxon>Dikarya</taxon>
        <taxon>Ascomycota</taxon>
        <taxon>Saccharomycotina</taxon>
        <taxon>Saccharomycetes</taxon>
        <taxon>Phaffomycetales</taxon>
        <taxon>Phaffomycetaceae</taxon>
        <taxon>Cyberlindnera</taxon>
    </lineage>
</organism>
<evidence type="ECO:0000256" key="8">
    <source>
        <dbReference type="ARBA" id="ARBA00023136"/>
    </source>
</evidence>
<dbReference type="Gene3D" id="1.10.3370.10">
    <property type="entry name" value="SecY subunit domain"/>
    <property type="match status" value="1"/>
</dbReference>
<feature type="transmembrane region" description="Helical" evidence="10">
    <location>
        <begin position="416"/>
        <end position="438"/>
    </location>
</feature>
<evidence type="ECO:0000256" key="1">
    <source>
        <dbReference type="ARBA" id="ARBA00004141"/>
    </source>
</evidence>
<reference evidence="12 14" key="3">
    <citation type="journal article" date="2016" name="Proc. Natl. Acad. Sci. U.S.A.">
        <title>Comparative genomics of biotechnologically important yeasts.</title>
        <authorList>
            <person name="Riley R."/>
            <person name="Haridas S."/>
            <person name="Wolfe K.H."/>
            <person name="Lopes M.R."/>
            <person name="Hittinger C.T."/>
            <person name="Goeker M."/>
            <person name="Salamov A.A."/>
            <person name="Wisecaver J.H."/>
            <person name="Long T.M."/>
            <person name="Calvey C.H."/>
            <person name="Aerts A.L."/>
            <person name="Barry K.W."/>
            <person name="Choi C."/>
            <person name="Clum A."/>
            <person name="Coughlan A.Y."/>
            <person name="Deshpande S."/>
            <person name="Douglass A.P."/>
            <person name="Hanson S.J."/>
            <person name="Klenk H.-P."/>
            <person name="LaButti K.M."/>
            <person name="Lapidus A."/>
            <person name="Lindquist E.A."/>
            <person name="Lipzen A.M."/>
            <person name="Meier-Kolthoff J.P."/>
            <person name="Ohm R.A."/>
            <person name="Otillar R.P."/>
            <person name="Pangilinan J.L."/>
            <person name="Peng Y."/>
            <person name="Rokas A."/>
            <person name="Rosa C.A."/>
            <person name="Scheuner C."/>
            <person name="Sibirny A.A."/>
            <person name="Slot J.C."/>
            <person name="Stielow J.B."/>
            <person name="Sun H."/>
            <person name="Kurtzman C.P."/>
            <person name="Blackwell M."/>
            <person name="Grigoriev I.V."/>
            <person name="Jeffries T.W."/>
        </authorList>
    </citation>
    <scope>NUCLEOTIDE SEQUENCE [LARGE SCALE GENOMIC DNA]</scope>
    <source>
        <strain evidence="14">ATCC 18201 / CBS 1600 / BCRC 20928 / JCM 3617 / NBRC 0987 / NRRL Y-1542</strain>
        <strain evidence="12">NRRL Y-1542</strain>
    </source>
</reference>
<gene>
    <name evidence="11" type="primary">SSH1</name>
    <name evidence="11" type="ORF">BN1211_4857</name>
    <name evidence="12" type="ORF">CYBJADRAFT_155780</name>
</gene>
<evidence type="ECO:0000256" key="6">
    <source>
        <dbReference type="ARBA" id="ARBA00022989"/>
    </source>
</evidence>
<evidence type="ECO:0000256" key="7">
    <source>
        <dbReference type="ARBA" id="ARBA00023010"/>
    </source>
</evidence>
<accession>A0A0H5C784</accession>
<evidence type="ECO:0000313" key="11">
    <source>
        <dbReference type="EMBL" id="CEP24125.1"/>
    </source>
</evidence>
<feature type="transmembrane region" description="Helical" evidence="10">
    <location>
        <begin position="242"/>
        <end position="260"/>
    </location>
</feature>
<feature type="transmembrane region" description="Helical" evidence="10">
    <location>
        <begin position="118"/>
        <end position="137"/>
    </location>
</feature>
<evidence type="ECO:0000313" key="13">
    <source>
        <dbReference type="Proteomes" id="UP000038830"/>
    </source>
</evidence>
<keyword evidence="4 10" id="KW-0812">Transmembrane</keyword>
<protein>
    <submittedName>
        <fullName evidence="11">SSH1 protein</fullName>
    </submittedName>
    <submittedName>
        <fullName evidence="12">SecY protein</fullName>
    </submittedName>
</protein>
<reference evidence="11" key="1">
    <citation type="submission" date="2014-12" db="EMBL/GenBank/DDBJ databases">
        <authorList>
            <person name="Jaenicke S."/>
        </authorList>
    </citation>
    <scope>NUCLEOTIDE SEQUENCE [LARGE SCALE GENOMIC DNA]</scope>
    <source>
        <strain evidence="11">CBS1600</strain>
    </source>
</reference>
<dbReference type="AlphaFoldDB" id="A0A0H5C784"/>
<dbReference type="InterPro" id="IPR023201">
    <property type="entry name" value="SecY_dom_sf"/>
</dbReference>
<evidence type="ECO:0000256" key="9">
    <source>
        <dbReference type="RuleBase" id="RU004349"/>
    </source>
</evidence>
<feature type="transmembrane region" description="Helical" evidence="10">
    <location>
        <begin position="33"/>
        <end position="56"/>
    </location>
</feature>
<accession>A0A1E4RUX2</accession>
<dbReference type="SUPFAM" id="SSF103491">
    <property type="entry name" value="Preprotein translocase SecY subunit"/>
    <property type="match status" value="1"/>
</dbReference>
<evidence type="ECO:0000256" key="5">
    <source>
        <dbReference type="ARBA" id="ARBA00022927"/>
    </source>
</evidence>
<reference evidence="13" key="2">
    <citation type="journal article" date="2015" name="J. Biotechnol.">
        <title>The structure of the Cyberlindnera jadinii genome and its relation to Candida utilis analyzed by the occurrence of single nucleotide polymorphisms.</title>
        <authorList>
            <person name="Rupp O."/>
            <person name="Brinkrolf K."/>
            <person name="Buerth C."/>
            <person name="Kunigo M."/>
            <person name="Schneider J."/>
            <person name="Jaenicke S."/>
            <person name="Goesmann A."/>
            <person name="Puehler A."/>
            <person name="Jaeger K.-E."/>
            <person name="Ernst J.F."/>
        </authorList>
    </citation>
    <scope>NUCLEOTIDE SEQUENCE [LARGE SCALE GENOMIC DNA]</scope>
    <source>
        <strain evidence="13">ATCC 18201 / CBS 1600 / BCRC 20928 / JCM 3617 / NBRC 0987 / NRRL Y-1542</strain>
    </source>
</reference>
<dbReference type="Proteomes" id="UP000094389">
    <property type="component" value="Unassembled WGS sequence"/>
</dbReference>
<keyword evidence="14" id="KW-1185">Reference proteome</keyword>
<keyword evidence="3" id="KW-0813">Transport</keyword>
<dbReference type="OMA" id="QAYCHIK"/>
<keyword evidence="8 10" id="KW-0472">Membrane</keyword>
<feature type="transmembrane region" description="Helical" evidence="10">
    <location>
        <begin position="143"/>
        <end position="164"/>
    </location>
</feature>
<name>A0A0H5C784_CYBJN</name>
<dbReference type="PANTHER" id="PTHR10906">
    <property type="entry name" value="SECY/SEC61-ALPHA FAMILY MEMBER"/>
    <property type="match status" value="1"/>
</dbReference>
<dbReference type="STRING" id="983966.A0A0H5C784"/>
<keyword evidence="5" id="KW-0653">Protein transport</keyword>
<evidence type="ECO:0000256" key="10">
    <source>
        <dbReference type="SAM" id="Phobius"/>
    </source>
</evidence>
<dbReference type="OrthoDB" id="420669at2759"/>
<feature type="transmembrane region" description="Helical" evidence="10">
    <location>
        <begin position="444"/>
        <end position="462"/>
    </location>
</feature>
<dbReference type="InterPro" id="IPR030659">
    <property type="entry name" value="SecY_CS"/>
</dbReference>
<keyword evidence="7" id="KW-0811">Translocation</keyword>
<dbReference type="GeneID" id="30987849"/>
<evidence type="ECO:0000313" key="14">
    <source>
        <dbReference type="Proteomes" id="UP000094389"/>
    </source>
</evidence>
<feature type="transmembrane region" description="Helical" evidence="10">
    <location>
        <begin position="362"/>
        <end position="382"/>
    </location>
</feature>
<dbReference type="PIRSF" id="PIRSF004557">
    <property type="entry name" value="SecY"/>
    <property type="match status" value="1"/>
</dbReference>
<dbReference type="RefSeq" id="XP_020068112.1">
    <property type="nucleotide sequence ID" value="XM_020213453.1"/>
</dbReference>
<evidence type="ECO:0000313" key="12">
    <source>
        <dbReference type="EMBL" id="ODV71073.1"/>
    </source>
</evidence>
<keyword evidence="6 10" id="KW-1133">Transmembrane helix</keyword>
<sequence>MSGFRLIDIAKPFIPLLPEIEISPEAISFDDKVVYTIGSAFIYLFLQLPVCGGQGITNDPFAYLRPVFAAERGTLLEFGVFPIISSGLLFQLLAGVKLIKVNLNSVNERTLFQSAQKLFAIFQYFLLTNIMLATGYFGYSLSITQVILINVQIVGAGTFVTLIAEVLDKGYGFGSGAMSFIAVNTATNFIADILGFNTVQTGSGYQSQGAIINLVSNIRNKSWTRAIWDSFTRKNLPNLTQAYIVIITLLIAVFLQNFRIDLPIRSNRVRGASNVYPIRLLYTGAMPLVYSYVVLFYLNLIGYTIVNLGFRNNPSHIVVKILGYYSSSPFTNQFTVESPSVMYFLSPSTSLYQALTHPLKNIVFSAIVIITSATFANTWCMISGSSPRDIAATFKEQGISLAGRRDISVSKELSRVIPIAAVSGATCLSILTIVGEWFGGRGKGAAVAIAVAIAFSFLELIATEYQQAGGSQNFGQIFNQGL</sequence>
<dbReference type="GO" id="GO:0015031">
    <property type="term" value="P:protein transport"/>
    <property type="evidence" value="ECO:0007669"/>
    <property type="project" value="UniProtKB-KW"/>
</dbReference>
<comment type="subcellular location">
    <subcellularLocation>
        <location evidence="1">Membrane</location>
        <topology evidence="1">Multi-pass membrane protein</topology>
    </subcellularLocation>
</comment>
<evidence type="ECO:0000256" key="3">
    <source>
        <dbReference type="ARBA" id="ARBA00022448"/>
    </source>
</evidence>
<feature type="transmembrane region" description="Helical" evidence="10">
    <location>
        <begin position="171"/>
        <end position="191"/>
    </location>
</feature>
<dbReference type="GO" id="GO:0016020">
    <property type="term" value="C:membrane"/>
    <property type="evidence" value="ECO:0007669"/>
    <property type="project" value="UniProtKB-SubCell"/>
</dbReference>
<evidence type="ECO:0000256" key="4">
    <source>
        <dbReference type="ARBA" id="ARBA00022692"/>
    </source>
</evidence>
<evidence type="ECO:0000256" key="2">
    <source>
        <dbReference type="ARBA" id="ARBA00005751"/>
    </source>
</evidence>
<dbReference type="PROSITE" id="PS00755">
    <property type="entry name" value="SECY_1"/>
    <property type="match status" value="1"/>
</dbReference>
<feature type="transmembrane region" description="Helical" evidence="10">
    <location>
        <begin position="280"/>
        <end position="306"/>
    </location>
</feature>
<dbReference type="EMBL" id="KV453945">
    <property type="protein sequence ID" value="ODV71073.1"/>
    <property type="molecule type" value="Genomic_DNA"/>
</dbReference>
<dbReference type="EMBL" id="CDQK01000005">
    <property type="protein sequence ID" value="CEP24125.1"/>
    <property type="molecule type" value="Genomic_DNA"/>
</dbReference>